<keyword evidence="1" id="KW-1185">Reference proteome</keyword>
<dbReference type="RefSeq" id="XP_022834947.1">
    <property type="nucleotide sequence ID" value="XM_022979179.1"/>
</dbReference>
<protein>
    <submittedName>
        <fullName evidence="2">Uncharacterized protein LOC111362504</fullName>
    </submittedName>
</protein>
<evidence type="ECO:0000313" key="2">
    <source>
        <dbReference type="RefSeq" id="XP_022834947.1"/>
    </source>
</evidence>
<dbReference type="GeneID" id="111362504"/>
<proteinExistence type="predicted"/>
<dbReference type="OrthoDB" id="7323539at2759"/>
<dbReference type="AlphaFoldDB" id="A0A9J7J363"/>
<accession>A0A9J7J363</accession>
<gene>
    <name evidence="2" type="primary">LOC111362504</name>
</gene>
<organism evidence="1 2">
    <name type="scientific">Spodoptera litura</name>
    <name type="common">Asian cotton leafworm</name>
    <dbReference type="NCBI Taxonomy" id="69820"/>
    <lineage>
        <taxon>Eukaryota</taxon>
        <taxon>Metazoa</taxon>
        <taxon>Ecdysozoa</taxon>
        <taxon>Arthropoda</taxon>
        <taxon>Hexapoda</taxon>
        <taxon>Insecta</taxon>
        <taxon>Pterygota</taxon>
        <taxon>Neoptera</taxon>
        <taxon>Endopterygota</taxon>
        <taxon>Lepidoptera</taxon>
        <taxon>Glossata</taxon>
        <taxon>Ditrysia</taxon>
        <taxon>Noctuoidea</taxon>
        <taxon>Noctuidae</taxon>
        <taxon>Amphipyrinae</taxon>
        <taxon>Spodoptera</taxon>
    </lineage>
</organism>
<dbReference type="Proteomes" id="UP000301870">
    <property type="component" value="Unplaced"/>
</dbReference>
<name>A0A9J7J363_SPOLT</name>
<evidence type="ECO:0000313" key="1">
    <source>
        <dbReference type="Proteomes" id="UP000301870"/>
    </source>
</evidence>
<reference evidence="2" key="1">
    <citation type="submission" date="2025-08" db="UniProtKB">
        <authorList>
            <consortium name="RefSeq"/>
        </authorList>
    </citation>
    <scope>IDENTIFICATION</scope>
    <source>
        <strain evidence="2">Ishihara</strain>
        <tissue evidence="2">Whole body</tissue>
    </source>
</reference>
<sequence length="380" mass="43036">MSSHQLIANELLAFIQHAIDTMDEVSIMQICKSNFKEDEISKGKQLIFQSLGKLDQMPTRRRDGTEKSIQDIISILKVTDPDDVPTFVAKELHRLPPVTFDHVDVTRLLKDILFLKTSLVEMQSKLEVSDNTISELRADIVLLRSAVSECRPLDTSNVNTRRGAQVAVARSFEEANTSPGAINSASDASRAAAADRLSTSGQVTTRMSTSPLKRAYADITAASKPAKSQDKQIGGKQNRECVHKDWKQRGSDEDGFITVEKRKKRKPTCRNQCGTAPTGPNFLLRPATPTTLLYVSRLHYTTKVEEIVEYIRVKSKFVMRVERLESRHNTNFNSFVVRVPTEHLSILMKEEFWPKCVVFRRFRGRIPDTERHTTPILRVK</sequence>
<dbReference type="KEGG" id="sliu:111362504"/>